<dbReference type="InterPro" id="IPR011330">
    <property type="entry name" value="Glyco_hydro/deAcase_b/a-brl"/>
</dbReference>
<dbReference type="InterPro" id="IPR002509">
    <property type="entry name" value="NODB_dom"/>
</dbReference>
<feature type="transmembrane region" description="Helical" evidence="1">
    <location>
        <begin position="7"/>
        <end position="30"/>
    </location>
</feature>
<evidence type="ECO:0000313" key="3">
    <source>
        <dbReference type="EMBL" id="KXG77007.1"/>
    </source>
</evidence>
<dbReference type="SUPFAM" id="SSF88713">
    <property type="entry name" value="Glycoside hydrolase/deacetylase"/>
    <property type="match status" value="3"/>
</dbReference>
<dbReference type="Gene3D" id="3.20.20.370">
    <property type="entry name" value="Glycoside hydrolase/deacetylase"/>
    <property type="match status" value="3"/>
</dbReference>
<evidence type="ECO:0000256" key="1">
    <source>
        <dbReference type="SAM" id="Phobius"/>
    </source>
</evidence>
<dbReference type="PROSITE" id="PS51677">
    <property type="entry name" value="NODB"/>
    <property type="match status" value="1"/>
</dbReference>
<keyword evidence="3" id="KW-0378">Hydrolase</keyword>
<dbReference type="InterPro" id="IPR050248">
    <property type="entry name" value="Polysacc_deacetylase_ArnD"/>
</dbReference>
<dbReference type="Pfam" id="PF01522">
    <property type="entry name" value="Polysacc_deac_1"/>
    <property type="match status" value="3"/>
</dbReference>
<keyword evidence="1" id="KW-1133">Transmembrane helix</keyword>
<dbReference type="PATRIC" id="fig|520762.4.peg.609"/>
<reference evidence="3 4" key="1">
    <citation type="submission" date="2015-12" db="EMBL/GenBank/DDBJ databases">
        <title>Draft genome sequence of the thermoanaerobe Thermotalea metallivorans, an isolate from the runoff channel of the Great Artesian Basin, Australia.</title>
        <authorList>
            <person name="Patel B.K."/>
        </authorList>
    </citation>
    <scope>NUCLEOTIDE SEQUENCE [LARGE SCALE GENOMIC DNA]</scope>
    <source>
        <strain evidence="3 4">B2-1</strain>
    </source>
</reference>
<sequence>MSGKDIKFIAVGTVFFLLFILIGFFIRFYIKSEFSNIATMKDMETMNRNPYDASILIDTAIKNLKESPKKAEIITDVRTGEKVMALSFKGLSDPDTTREILHLMSVYGRKGTFFLPGIAAAEDAEAVQAMVDGGHKVGSNTLTGLKNLEEYGLEELVVDFCRTNNIIKVLTNQENILLLCNGTKYTPKVLQAAFASGNKKVVSISHYISYQSFSTYTQVLDYIKRLDDGTIFTIKLNGTLDEDEYVSVKKQDKPAVDKQPGIDVQKETKNLSEEERLLQVVEWILKALDEVQYKTVFVEDISQYNDPNFKRLSEQKQGELAKVYTEAHTGSKYISFKKPVQKEMGTKEIKRKNQIEALRKKNNGKLAEEIYTIYTTEQAVSYTFSGIANTAVLIDVLQKLDELNGKGTFFVTGEEIENYGDAIKSIASAGHEIGICLKVTETADYYSTCSSILDIQEKIETLCGKKPTLVRYAYVVNMTDEVLEAISSTGCKVVWQDLSFASSKVGKQGTFDQVLAYAYHKGNISVPRGYIVFFRMDFYEDNSLIGKLMVDFTKNRVDTVAYQDDIEDNGSSYRIKTLESLMNSSYVYQYPVPKTNMLSSVKDKIYPGHLKDKTNEGILEKLIQRYIGNPEANTPATLPGFSEEELSRLNTAGTFTDDKVIFLTFDDWSSDKPVNQILYVLKKYDIKASFFIRTEYMEANPNLLRAIALGGHDIGSHTDAHLPFANSQSFQGEDDVKSVFISLSEEEISSRKEDLWTSYNKLQSVIGDIEIDGIPALNKIFRPPTLAMSKEGMKAILDMGFTYIVSGDFSTHDYAAENAMELASTILTGIQRRNGSYKTLGNGSIIILHMSDDSDMPNRENDITAEALDIVIPKLLEEGYRFVRLSEYLSDEE</sequence>
<evidence type="ECO:0000259" key="2">
    <source>
        <dbReference type="PROSITE" id="PS51677"/>
    </source>
</evidence>
<dbReference type="RefSeq" id="WP_068554837.1">
    <property type="nucleotide sequence ID" value="NZ_LOEE01000019.1"/>
</dbReference>
<dbReference type="EMBL" id="LOEE01000019">
    <property type="protein sequence ID" value="KXG77007.1"/>
    <property type="molecule type" value="Genomic_DNA"/>
</dbReference>
<dbReference type="CDD" id="cd10917">
    <property type="entry name" value="CE4_NodB_like_6s_7s"/>
    <property type="match status" value="3"/>
</dbReference>
<dbReference type="GO" id="GO:0005975">
    <property type="term" value="P:carbohydrate metabolic process"/>
    <property type="evidence" value="ECO:0007669"/>
    <property type="project" value="InterPro"/>
</dbReference>
<organism evidence="3 4">
    <name type="scientific">Thermotalea metallivorans</name>
    <dbReference type="NCBI Taxonomy" id="520762"/>
    <lineage>
        <taxon>Bacteria</taxon>
        <taxon>Bacillati</taxon>
        <taxon>Bacillota</taxon>
        <taxon>Clostridia</taxon>
        <taxon>Peptostreptococcales</taxon>
        <taxon>Thermotaleaceae</taxon>
        <taxon>Thermotalea</taxon>
    </lineage>
</organism>
<dbReference type="AlphaFoldDB" id="A0A140L8Y2"/>
<accession>A0A140L8Y2</accession>
<dbReference type="EC" id="3.5.1.104" evidence="3"/>
<proteinExistence type="predicted"/>
<keyword evidence="4" id="KW-1185">Reference proteome</keyword>
<dbReference type="PANTHER" id="PTHR10587">
    <property type="entry name" value="GLYCOSYL TRANSFERASE-RELATED"/>
    <property type="match status" value="1"/>
</dbReference>
<dbReference type="GO" id="GO:0016810">
    <property type="term" value="F:hydrolase activity, acting on carbon-nitrogen (but not peptide) bonds"/>
    <property type="evidence" value="ECO:0007669"/>
    <property type="project" value="InterPro"/>
</dbReference>
<comment type="caution">
    <text evidence="3">The sequence shown here is derived from an EMBL/GenBank/DDBJ whole genome shotgun (WGS) entry which is preliminary data.</text>
</comment>
<keyword evidence="1" id="KW-0472">Membrane</keyword>
<name>A0A140L8Y2_9FIRM</name>
<evidence type="ECO:0000313" key="4">
    <source>
        <dbReference type="Proteomes" id="UP000070456"/>
    </source>
</evidence>
<keyword evidence="1" id="KW-0812">Transmembrane</keyword>
<dbReference type="OrthoDB" id="9812065at2"/>
<feature type="domain" description="NodB homology" evidence="2">
    <location>
        <begin position="659"/>
        <end position="883"/>
    </location>
</feature>
<gene>
    <name evidence="3" type="primary">pgdA_1</name>
    <name evidence="3" type="ORF">AN619_05340</name>
</gene>
<dbReference type="STRING" id="520762.AN619_05340"/>
<protein>
    <submittedName>
        <fullName evidence="3">Peptidoglycan-N-acetylglucosamine deacetylase</fullName>
        <ecNumber evidence="3">3.5.1.104</ecNumber>
    </submittedName>
</protein>
<dbReference type="Proteomes" id="UP000070456">
    <property type="component" value="Unassembled WGS sequence"/>
</dbReference>